<dbReference type="Gene3D" id="1.10.510.10">
    <property type="entry name" value="Transferase(Phosphotransferase) domain 1"/>
    <property type="match status" value="1"/>
</dbReference>
<proteinExistence type="predicted"/>
<dbReference type="EMBL" id="DS995704">
    <property type="protein sequence ID" value="EEQ32153.1"/>
    <property type="molecule type" value="Genomic_DNA"/>
</dbReference>
<dbReference type="GeneID" id="9223841"/>
<feature type="compositionally biased region" description="Basic and acidic residues" evidence="1">
    <location>
        <begin position="437"/>
        <end position="455"/>
    </location>
</feature>
<feature type="compositionally biased region" description="Pro residues" evidence="1">
    <location>
        <begin position="518"/>
        <end position="531"/>
    </location>
</feature>
<feature type="region of interest" description="Disordered" evidence="1">
    <location>
        <begin position="1"/>
        <end position="70"/>
    </location>
</feature>
<dbReference type="OMA" id="SRNEYIR"/>
<organism evidence="3 4">
    <name type="scientific">Arthroderma otae (strain ATCC MYA-4605 / CBS 113480)</name>
    <name type="common">Microsporum canis</name>
    <dbReference type="NCBI Taxonomy" id="554155"/>
    <lineage>
        <taxon>Eukaryota</taxon>
        <taxon>Fungi</taxon>
        <taxon>Dikarya</taxon>
        <taxon>Ascomycota</taxon>
        <taxon>Pezizomycotina</taxon>
        <taxon>Eurotiomycetes</taxon>
        <taxon>Eurotiomycetidae</taxon>
        <taxon>Onygenales</taxon>
        <taxon>Arthrodermataceae</taxon>
        <taxon>Microsporum</taxon>
    </lineage>
</organism>
<dbReference type="PROSITE" id="PS50011">
    <property type="entry name" value="PROTEIN_KINASE_DOM"/>
    <property type="match status" value="1"/>
</dbReference>
<evidence type="ECO:0000256" key="1">
    <source>
        <dbReference type="SAM" id="MobiDB-lite"/>
    </source>
</evidence>
<accession>C5FQK0</accession>
<feature type="region of interest" description="Disordered" evidence="1">
    <location>
        <begin position="465"/>
        <end position="531"/>
    </location>
</feature>
<keyword evidence="4" id="KW-1185">Reference proteome</keyword>
<evidence type="ECO:0000259" key="2">
    <source>
        <dbReference type="PROSITE" id="PS50011"/>
    </source>
</evidence>
<feature type="compositionally biased region" description="Basic and acidic residues" evidence="1">
    <location>
        <begin position="7"/>
        <end position="70"/>
    </location>
</feature>
<dbReference type="SUPFAM" id="SSF56112">
    <property type="entry name" value="Protein kinase-like (PK-like)"/>
    <property type="match status" value="1"/>
</dbReference>
<reference evidence="4" key="1">
    <citation type="journal article" date="2012" name="MBio">
        <title>Comparative genome analysis of Trichophyton rubrum and related dermatophytes reveals candidate genes involved in infection.</title>
        <authorList>
            <person name="Martinez D.A."/>
            <person name="Oliver B.G."/>
            <person name="Graeser Y."/>
            <person name="Goldberg J.M."/>
            <person name="Li W."/>
            <person name="Martinez-Rossi N.M."/>
            <person name="Monod M."/>
            <person name="Shelest E."/>
            <person name="Barton R.C."/>
            <person name="Birch E."/>
            <person name="Brakhage A.A."/>
            <person name="Chen Z."/>
            <person name="Gurr S.J."/>
            <person name="Heiman D."/>
            <person name="Heitman J."/>
            <person name="Kosti I."/>
            <person name="Rossi A."/>
            <person name="Saif S."/>
            <person name="Samalova M."/>
            <person name="Saunders C.W."/>
            <person name="Shea T."/>
            <person name="Summerbell R.C."/>
            <person name="Xu J."/>
            <person name="Young S."/>
            <person name="Zeng Q."/>
            <person name="Birren B.W."/>
            <person name="Cuomo C.A."/>
            <person name="White T.C."/>
        </authorList>
    </citation>
    <scope>NUCLEOTIDE SEQUENCE [LARGE SCALE GENOMIC DNA]</scope>
    <source>
        <strain evidence="4">ATCC MYA-4605 / CBS 113480</strain>
    </source>
</reference>
<dbReference type="Proteomes" id="UP000002035">
    <property type="component" value="Unassembled WGS sequence"/>
</dbReference>
<gene>
    <name evidence="3" type="ORF">MCYG_04972</name>
</gene>
<dbReference type="CDD" id="cd06503">
    <property type="entry name" value="ATP-synt_Fo_b"/>
    <property type="match status" value="1"/>
</dbReference>
<dbReference type="eggNOG" id="ENOG502SHD6">
    <property type="taxonomic scope" value="Eukaryota"/>
</dbReference>
<evidence type="ECO:0000313" key="4">
    <source>
        <dbReference type="Proteomes" id="UP000002035"/>
    </source>
</evidence>
<feature type="region of interest" description="Disordered" evidence="1">
    <location>
        <begin position="437"/>
        <end position="456"/>
    </location>
</feature>
<dbReference type="AlphaFoldDB" id="C5FQK0"/>
<feature type="domain" description="Protein kinase" evidence="2">
    <location>
        <begin position="599"/>
        <end position="795"/>
    </location>
</feature>
<dbReference type="STRING" id="554155.C5FQK0"/>
<sequence length="795" mass="89861">MSASELEAIRQELENEKRLRQQAEQDRERAERDREQAQQDREKAEQDRERAERDREQAQQDKEEAEQGRKIAERRIQQTTLPEFLNACHTHLSVGFSSRINYTSGTQGQAENASSKLRPNHILEWETFPQEQCAVWEDLLNVNFTSEPHFMSLNTLEELELDLCIYERYTVEDRVSLIIRSLYLNHDLRDTFNILGEVIFENHGNTIGAEGQSDGPEPSTPQQSPVQKRRKQIDVQGDTLPAMPAVRSRSSRPRADQFCVYNAGREGNIPAFIIEYKAPHKLTLDTVDAGLKDMEVDDVVLYNEDDGPEKLARRRVAAVISQAFSYMIQGELEFGYICTGETFIFLRVPSDDPTTVYYYLSIPNKDVEEATLLNGSLDDCLHLTAVGQVLAFTLRALKTRPRGQDWRKYAEDQLKTWEIEHDDILFASDISEVEKSSGKKLSDYKQSRRSRDEYIRASPVRTRSKALFSASCRDPEERPTNSDPDSDDSNGGGGGGRFYPSSPTEGLPRRSSNLMVVVPPPPPPSSPPPAPTERAKYLYNYGPIAPWCTQKCLLGLRNRGPLDPDCPNVASHGKGQHAIDEHVFRKLVREQIIGKTGPWGCESMHRHGTSGALFWLTTFPYGYTLVAKAMPVEMVSRALHEERIYQHLSTIQGIYVPVCLGSVDISPSPLWYDGICEVVHLLLLGHAGRLVTLHAGSSNLKNFIPSVSESLRAIHGQGVLHRDAHQGNMFWNTENKRVILIDFERAKILDKEISMKSPSKKRKRSGLLLLPAVANKKHGMELFKRELRSVTSGMA</sequence>
<dbReference type="GO" id="GO:0005524">
    <property type="term" value="F:ATP binding"/>
    <property type="evidence" value="ECO:0007669"/>
    <property type="project" value="InterPro"/>
</dbReference>
<dbReference type="HOGENOM" id="CLU_010672_3_1_1"/>
<feature type="region of interest" description="Disordered" evidence="1">
    <location>
        <begin position="206"/>
        <end position="251"/>
    </location>
</feature>
<dbReference type="OrthoDB" id="2156052at2759"/>
<dbReference type="InterPro" id="IPR000719">
    <property type="entry name" value="Prot_kinase_dom"/>
</dbReference>
<dbReference type="VEuPathDB" id="FungiDB:MCYG_04972"/>
<dbReference type="RefSeq" id="XP_002847235.1">
    <property type="nucleotide sequence ID" value="XM_002847189.1"/>
</dbReference>
<protein>
    <recommendedName>
        <fullName evidence="2">Protein kinase domain-containing protein</fullName>
    </recommendedName>
</protein>
<dbReference type="GO" id="GO:0004672">
    <property type="term" value="F:protein kinase activity"/>
    <property type="evidence" value="ECO:0007669"/>
    <property type="project" value="InterPro"/>
</dbReference>
<name>C5FQK0_ARTOC</name>
<dbReference type="InterPro" id="IPR011009">
    <property type="entry name" value="Kinase-like_dom_sf"/>
</dbReference>
<evidence type="ECO:0000313" key="3">
    <source>
        <dbReference type="EMBL" id="EEQ32153.1"/>
    </source>
</evidence>